<dbReference type="InterPro" id="IPR000300">
    <property type="entry name" value="IPPc"/>
</dbReference>
<name>A0A6J3M4A0_9PEZI</name>
<feature type="compositionally biased region" description="Polar residues" evidence="1">
    <location>
        <begin position="882"/>
        <end position="899"/>
    </location>
</feature>
<sequence length="1149" mass="127537">MAPSRSRPTSTSSSLMQDVPGSFPAAKLYEAEARIQEDAAEAPVESTYQSISSAVFARKSEYVREKHVRIKIGTWNVAGCKGTEKDIGGWFVGGKGVSERLAGLEVGDVNEDRESVETQESRYQRKRSTIPAGDHATLPGDEDVGLYVLALQEIVDLSSAMEALRPYTDPSVINKWKDSMAAALPAGYQLVSEQQLIGLMLLIYAAPDVVPEISSVSTTSVGTGLMNFMGNKGAVTARIVLGETTRLVFINCHLAAGADKAALERRNWDAQQIVARTRFEPIQDAMDLSQTTGEQIGDEDFAFWCGDLNYRLEGIPGDDVRRLLMLHTRNEYDLSQRAAKKIEEELSEATESIHQRLRASSTSTAETRLSTSSHRSSTDARSSYESTQPSTILDEVAESDDPASLQTTLACLLPHDELQQQIKAKKAFHDGWREGPITFLPTYKYDLGSVGVFDTSEKRRAPSWCDRILYRTRRDKLRYEAQVRDEQAARKKDAEMQADGTADLAAHDESILYDYDPNTDGENTTPEGYEYYEYDEYDENDEDDQANQNSNSQIVTTREGFQDEITLEFYTAHQRVLSSDHKPLDAVFSLKYDAVVPELKAKTHAAVAREFDKAENEGRPNVTVVVDNNHNDTGETLPETDEFEGVWFGNVRWGQTKTRTLTIANTSRVAADFSFIERPVGQDQEGQKTREKGIAPSWLQLKINDVPQTSSSESTSLFRLEPGETCVVDLTLTVTALECVAAFNHEHMSTLEEVLVLRVESGRDHFIPVRARWLQSSLGRSIDRLIRIPEGGIRKLQGQKPDGSKKGSRRLRRKKRSNDPQQTESDEAVENSDGDEDDEEDDDPVRFSAPRELFRLTEVIEELTARVIAEWEMTNPAPITMDKTTSAGRGTSLDTSNTGLMDVTSARPPWHDVPAWPFDEQNWTERKTTDWQEALSAACDALDSDQPLEASLPPSMTRSQRLYILANLLMVFLQGMPEGVVPVEIWNEIEKYLATRDKSQKGGSAASLDDQRMAVQEIISQKGPNSITFILITSMLERIISEVPHREADEMEHAARAASPLSPTQKLKRFTLLGSGGSSSSIAGVNNAKSGPPSSAADRKNAAIAALAEMFAEAMIKSTPVTGGGGEKAKSALQKRKRELVEMFLRRDE</sequence>
<dbReference type="InterPro" id="IPR048869">
    <property type="entry name" value="OCRL-1_2_ASH"/>
</dbReference>
<proteinExistence type="predicted"/>
<feature type="compositionally biased region" description="Low complexity" evidence="1">
    <location>
        <begin position="367"/>
        <end position="383"/>
    </location>
</feature>
<dbReference type="InterPro" id="IPR013783">
    <property type="entry name" value="Ig-like_fold"/>
</dbReference>
<dbReference type="GeneID" id="54362612"/>
<dbReference type="Pfam" id="PF21310">
    <property type="entry name" value="OCRL-like_ASH"/>
    <property type="match status" value="1"/>
</dbReference>
<feature type="domain" description="Inositol polyphosphate-related phosphatase" evidence="2">
    <location>
        <begin position="66"/>
        <end position="510"/>
    </location>
</feature>
<feature type="compositionally biased region" description="Low complexity" evidence="1">
    <location>
        <begin position="1"/>
        <end position="14"/>
    </location>
</feature>
<dbReference type="Proteomes" id="UP000504637">
    <property type="component" value="Unplaced"/>
</dbReference>
<dbReference type="InterPro" id="IPR046985">
    <property type="entry name" value="IP5"/>
</dbReference>
<feature type="compositionally biased region" description="Basic residues" evidence="1">
    <location>
        <begin position="806"/>
        <end position="816"/>
    </location>
</feature>
<feature type="region of interest" description="Disordered" evidence="1">
    <location>
        <begin position="879"/>
        <end position="899"/>
    </location>
</feature>
<dbReference type="Pfam" id="PF22669">
    <property type="entry name" value="Exo_endo_phos2"/>
    <property type="match status" value="2"/>
</dbReference>
<evidence type="ECO:0000313" key="3">
    <source>
        <dbReference type="Proteomes" id="UP000504637"/>
    </source>
</evidence>
<dbReference type="PANTHER" id="PTHR11200">
    <property type="entry name" value="INOSITOL 5-PHOSPHATASE"/>
    <property type="match status" value="1"/>
</dbReference>
<dbReference type="SUPFAM" id="SSF56219">
    <property type="entry name" value="DNase I-like"/>
    <property type="match status" value="1"/>
</dbReference>
<dbReference type="SMART" id="SM00128">
    <property type="entry name" value="IPPc"/>
    <property type="match status" value="1"/>
</dbReference>
<organism evidence="4">
    <name type="scientific">Dissoconium aciculare CBS 342.82</name>
    <dbReference type="NCBI Taxonomy" id="1314786"/>
    <lineage>
        <taxon>Eukaryota</taxon>
        <taxon>Fungi</taxon>
        <taxon>Dikarya</taxon>
        <taxon>Ascomycota</taxon>
        <taxon>Pezizomycotina</taxon>
        <taxon>Dothideomycetes</taxon>
        <taxon>Dothideomycetidae</taxon>
        <taxon>Mycosphaerellales</taxon>
        <taxon>Dissoconiaceae</taxon>
        <taxon>Dissoconium</taxon>
    </lineage>
</organism>
<gene>
    <name evidence="4" type="ORF">K489DRAFT_380102</name>
</gene>
<dbReference type="AlphaFoldDB" id="A0A6J3M4A0"/>
<dbReference type="InterPro" id="IPR036691">
    <property type="entry name" value="Endo/exonu/phosph_ase_sf"/>
</dbReference>
<reference evidence="4" key="2">
    <citation type="submission" date="2020-04" db="EMBL/GenBank/DDBJ databases">
        <authorList>
            <consortium name="NCBI Genome Project"/>
        </authorList>
    </citation>
    <scope>NUCLEOTIDE SEQUENCE</scope>
    <source>
        <strain evidence="4">CBS 342.82</strain>
    </source>
</reference>
<evidence type="ECO:0000256" key="1">
    <source>
        <dbReference type="SAM" id="MobiDB-lite"/>
    </source>
</evidence>
<feature type="region of interest" description="Disordered" evidence="1">
    <location>
        <begin position="487"/>
        <end position="528"/>
    </location>
</feature>
<reference evidence="4" key="3">
    <citation type="submission" date="2025-08" db="UniProtKB">
        <authorList>
            <consortium name="RefSeq"/>
        </authorList>
    </citation>
    <scope>IDENTIFICATION</scope>
    <source>
        <strain evidence="4">CBS 342.82</strain>
    </source>
</reference>
<dbReference type="GO" id="GO:0046856">
    <property type="term" value="P:phosphatidylinositol dephosphorylation"/>
    <property type="evidence" value="ECO:0007669"/>
    <property type="project" value="InterPro"/>
</dbReference>
<dbReference type="Gene3D" id="3.60.10.10">
    <property type="entry name" value="Endonuclease/exonuclease/phosphatase"/>
    <property type="match status" value="1"/>
</dbReference>
<protein>
    <submittedName>
        <fullName evidence="4">DNase I-like protein</fullName>
    </submittedName>
</protein>
<evidence type="ECO:0000313" key="4">
    <source>
        <dbReference type="RefSeq" id="XP_033459764.1"/>
    </source>
</evidence>
<dbReference type="PANTHER" id="PTHR11200:SF300">
    <property type="entry name" value="TYPE II INOSITOL 1,4,5-TRISPHOSPHATE 5-PHOSPHATASE"/>
    <property type="match status" value="1"/>
</dbReference>
<keyword evidence="3" id="KW-1185">Reference proteome</keyword>
<feature type="compositionally biased region" description="Acidic residues" evidence="1">
    <location>
        <begin position="824"/>
        <end position="843"/>
    </location>
</feature>
<dbReference type="OrthoDB" id="7862313at2759"/>
<feature type="region of interest" description="Disordered" evidence="1">
    <location>
        <begin position="792"/>
        <end position="847"/>
    </location>
</feature>
<feature type="region of interest" description="Disordered" evidence="1">
    <location>
        <begin position="350"/>
        <end position="390"/>
    </location>
</feature>
<feature type="region of interest" description="Disordered" evidence="1">
    <location>
        <begin position="1"/>
        <end position="20"/>
    </location>
</feature>
<dbReference type="RefSeq" id="XP_033459764.1">
    <property type="nucleotide sequence ID" value="XM_033604812.1"/>
</dbReference>
<dbReference type="Gene3D" id="2.60.40.10">
    <property type="entry name" value="Immunoglobulins"/>
    <property type="match status" value="1"/>
</dbReference>
<reference evidence="4" key="1">
    <citation type="submission" date="2020-01" db="EMBL/GenBank/DDBJ databases">
        <authorList>
            <consortium name="DOE Joint Genome Institute"/>
            <person name="Haridas S."/>
            <person name="Albert R."/>
            <person name="Binder M."/>
            <person name="Bloem J."/>
            <person name="Labutti K."/>
            <person name="Salamov A."/>
            <person name="Andreopoulos B."/>
            <person name="Baker S.E."/>
            <person name="Barry K."/>
            <person name="Bills G."/>
            <person name="Bluhm B.H."/>
            <person name="Cannon C."/>
            <person name="Castanera R."/>
            <person name="Culley D.E."/>
            <person name="Daum C."/>
            <person name="Ezra D."/>
            <person name="Gonzalez J.B."/>
            <person name="Henrissat B."/>
            <person name="Kuo A."/>
            <person name="Liang C."/>
            <person name="Lipzen A."/>
            <person name="Lutzoni F."/>
            <person name="Magnuson J."/>
            <person name="Mondo S."/>
            <person name="Nolan M."/>
            <person name="Ohm R."/>
            <person name="Pangilinan J."/>
            <person name="Park H.-J."/>
            <person name="Ramirez L."/>
            <person name="Alfaro M."/>
            <person name="Sun H."/>
            <person name="Tritt A."/>
            <person name="Yoshinaga Y."/>
            <person name="Zwiers L.-H."/>
            <person name="Turgeon B.G."/>
            <person name="Goodwin S.B."/>
            <person name="Spatafora J.W."/>
            <person name="Crous P.W."/>
            <person name="Grigoriev I.V."/>
        </authorList>
    </citation>
    <scope>NUCLEOTIDE SEQUENCE</scope>
    <source>
        <strain evidence="4">CBS 342.82</strain>
    </source>
</reference>
<feature type="region of interest" description="Disordered" evidence="1">
    <location>
        <begin position="1077"/>
        <end position="1097"/>
    </location>
</feature>
<accession>A0A6J3M4A0</accession>
<dbReference type="GO" id="GO:0004439">
    <property type="term" value="F:phosphatidylinositol-4,5-bisphosphate 5-phosphatase activity"/>
    <property type="evidence" value="ECO:0007669"/>
    <property type="project" value="TreeGrafter"/>
</dbReference>
<feature type="compositionally biased region" description="Polar residues" evidence="1">
    <location>
        <begin position="1082"/>
        <end position="1093"/>
    </location>
</feature>
<evidence type="ECO:0000259" key="2">
    <source>
        <dbReference type="SMART" id="SM00128"/>
    </source>
</evidence>